<organism evidence="3 4">
    <name type="scientific">Trichostrongylus colubriformis</name>
    <name type="common">Black scour worm</name>
    <dbReference type="NCBI Taxonomy" id="6319"/>
    <lineage>
        <taxon>Eukaryota</taxon>
        <taxon>Metazoa</taxon>
        <taxon>Ecdysozoa</taxon>
        <taxon>Nematoda</taxon>
        <taxon>Chromadorea</taxon>
        <taxon>Rhabditida</taxon>
        <taxon>Rhabditina</taxon>
        <taxon>Rhabditomorpha</taxon>
        <taxon>Strongyloidea</taxon>
        <taxon>Trichostrongylidae</taxon>
        <taxon>Trichostrongylus</taxon>
    </lineage>
</organism>
<evidence type="ECO:0000256" key="1">
    <source>
        <dbReference type="SAM" id="SignalP"/>
    </source>
</evidence>
<dbReference type="Proteomes" id="UP001331761">
    <property type="component" value="Unassembled WGS sequence"/>
</dbReference>
<comment type="caution">
    <text evidence="3">The sequence shown here is derived from an EMBL/GenBank/DDBJ whole genome shotgun (WGS) entry which is preliminary data.</text>
</comment>
<reference evidence="3 4" key="1">
    <citation type="submission" date="2019-10" db="EMBL/GenBank/DDBJ databases">
        <title>Assembly and Annotation for the nematode Trichostrongylus colubriformis.</title>
        <authorList>
            <person name="Martin J."/>
        </authorList>
    </citation>
    <scope>NUCLEOTIDE SEQUENCE [LARGE SCALE GENOMIC DNA]</scope>
    <source>
        <strain evidence="3">G859</strain>
        <tissue evidence="3">Whole worm</tissue>
    </source>
</reference>
<dbReference type="AlphaFoldDB" id="A0AAN8J248"/>
<evidence type="ECO:0000313" key="2">
    <source>
        <dbReference type="EMBL" id="KAK5965944.1"/>
    </source>
</evidence>
<feature type="chain" id="PRO_5044710911" evidence="1">
    <location>
        <begin position="18"/>
        <end position="184"/>
    </location>
</feature>
<sequence length="184" mass="21040">MAVIFIIGLSLLIAVNTEEDATNDTYKKCKGKLADPKQGLDLPKWCTNMRIDVGSCMSKQLKIKDDGSIASRGNVLLQALKQYPDVELLKDVKLYHYGCLYNNWRDYFEDDCFRSMVKECVYGEKSCYYRACPGLKNSKKSLKQKLEKQKSLWKSISDKENNSWVRVPYTALILTGLICSINLI</sequence>
<protein>
    <submittedName>
        <fullName evidence="3">Uncharacterized protein</fullName>
    </submittedName>
</protein>
<gene>
    <name evidence="3" type="ORF">GCK32_005015</name>
    <name evidence="2" type="ORF">GCK32_006349</name>
</gene>
<dbReference type="EMBL" id="WIXE01009581">
    <property type="protein sequence ID" value="KAK5978319.1"/>
    <property type="molecule type" value="Genomic_DNA"/>
</dbReference>
<accession>A0AAN8J248</accession>
<keyword evidence="4" id="KW-1185">Reference proteome</keyword>
<evidence type="ECO:0000313" key="3">
    <source>
        <dbReference type="EMBL" id="KAK5978319.1"/>
    </source>
</evidence>
<name>A0AAN8J248_TRICO</name>
<dbReference type="EMBL" id="WIXE01024070">
    <property type="protein sequence ID" value="KAK5965944.1"/>
    <property type="molecule type" value="Genomic_DNA"/>
</dbReference>
<feature type="signal peptide" evidence="1">
    <location>
        <begin position="1"/>
        <end position="17"/>
    </location>
</feature>
<evidence type="ECO:0000313" key="4">
    <source>
        <dbReference type="Proteomes" id="UP001331761"/>
    </source>
</evidence>
<keyword evidence="1" id="KW-0732">Signal</keyword>
<proteinExistence type="predicted"/>